<accession>A0A7W5Y912</accession>
<comment type="caution">
    <text evidence="1">The sequence shown here is derived from an EMBL/GenBank/DDBJ whole genome shotgun (WGS) entry which is preliminary data.</text>
</comment>
<keyword evidence="2" id="KW-1185">Reference proteome</keyword>
<proteinExistence type="predicted"/>
<dbReference type="EMBL" id="JACIBV010000001">
    <property type="protein sequence ID" value="MBB3729096.1"/>
    <property type="molecule type" value="Genomic_DNA"/>
</dbReference>
<reference evidence="1 2" key="1">
    <citation type="submission" date="2020-08" db="EMBL/GenBank/DDBJ databases">
        <title>Sequencing the genomes of 1000 actinobacteria strains.</title>
        <authorList>
            <person name="Klenk H.-P."/>
        </authorList>
    </citation>
    <scope>NUCLEOTIDE SEQUENCE [LARGE SCALE GENOMIC DNA]</scope>
    <source>
        <strain evidence="1 2">DSM 44320</strain>
    </source>
</reference>
<dbReference type="RefSeq" id="WP_183651904.1">
    <property type="nucleotide sequence ID" value="NZ_BAAAXX010000006.1"/>
</dbReference>
<protein>
    <submittedName>
        <fullName evidence="1">Uncharacterized protein</fullName>
    </submittedName>
</protein>
<dbReference type="Proteomes" id="UP000579945">
    <property type="component" value="Unassembled WGS sequence"/>
</dbReference>
<sequence length="126" mass="13867">MDSESRAAAGLLAAMSRAAAMFDELRHPFVRREQLTYFQPAGWTTGVLFTLPDGRTVRFSVSFAHSEAFFHVSGEALVEERALVELPTKSTGSIHEALALLEGHVGEVVSPARRLLDQLLEEITEI</sequence>
<organism evidence="1 2">
    <name type="scientific">Nonomuraea dietziae</name>
    <dbReference type="NCBI Taxonomy" id="65515"/>
    <lineage>
        <taxon>Bacteria</taxon>
        <taxon>Bacillati</taxon>
        <taxon>Actinomycetota</taxon>
        <taxon>Actinomycetes</taxon>
        <taxon>Streptosporangiales</taxon>
        <taxon>Streptosporangiaceae</taxon>
        <taxon>Nonomuraea</taxon>
    </lineage>
</organism>
<evidence type="ECO:0000313" key="1">
    <source>
        <dbReference type="EMBL" id="MBB3729096.1"/>
    </source>
</evidence>
<gene>
    <name evidence="1" type="ORF">FHR33_004956</name>
</gene>
<dbReference type="AlphaFoldDB" id="A0A7W5Y912"/>
<dbReference type="GeneID" id="95391295"/>
<evidence type="ECO:0000313" key="2">
    <source>
        <dbReference type="Proteomes" id="UP000579945"/>
    </source>
</evidence>
<name>A0A7W5Y912_9ACTN</name>